<evidence type="ECO:0000313" key="1">
    <source>
        <dbReference type="EMBL" id="RZS95062.1"/>
    </source>
</evidence>
<dbReference type="Proteomes" id="UP000292209">
    <property type="component" value="Unassembled WGS sequence"/>
</dbReference>
<protein>
    <submittedName>
        <fullName evidence="1">Uncharacterized protein</fullName>
    </submittedName>
</protein>
<dbReference type="EMBL" id="SGXG01000001">
    <property type="protein sequence ID" value="RZS95062.1"/>
    <property type="molecule type" value="Genomic_DNA"/>
</dbReference>
<dbReference type="OrthoDB" id="838496at2"/>
<evidence type="ECO:0000313" key="2">
    <source>
        <dbReference type="Proteomes" id="UP000292209"/>
    </source>
</evidence>
<reference evidence="1 2" key="1">
    <citation type="submission" date="2019-02" db="EMBL/GenBank/DDBJ databases">
        <title>Genomic Encyclopedia of Archaeal and Bacterial Type Strains, Phase II (KMG-II): from individual species to whole genera.</title>
        <authorList>
            <person name="Goeker M."/>
        </authorList>
    </citation>
    <scope>NUCLEOTIDE SEQUENCE [LARGE SCALE GENOMIC DNA]</scope>
    <source>
        <strain evidence="1 2">DSM 21411</strain>
    </source>
</reference>
<accession>A0A4Q7P8L8</accession>
<proteinExistence type="predicted"/>
<comment type="caution">
    <text evidence="1">The sequence shown here is derived from an EMBL/GenBank/DDBJ whole genome shotgun (WGS) entry which is preliminary data.</text>
</comment>
<dbReference type="AlphaFoldDB" id="A0A4Q7P8L8"/>
<name>A0A4Q7P8L8_9BACT</name>
<gene>
    <name evidence="1" type="ORF">BC751_0577</name>
</gene>
<organism evidence="1 2">
    <name type="scientific">Cecembia calidifontis</name>
    <dbReference type="NCBI Taxonomy" id="1187080"/>
    <lineage>
        <taxon>Bacteria</taxon>
        <taxon>Pseudomonadati</taxon>
        <taxon>Bacteroidota</taxon>
        <taxon>Cytophagia</taxon>
        <taxon>Cytophagales</taxon>
        <taxon>Cyclobacteriaceae</taxon>
        <taxon>Cecembia</taxon>
    </lineage>
</organism>
<sequence>MILPDIRSFIAEDASNPPSQTNLLKEQLEWIIPDEIAEFSLEENNTVLVLTFLGCNDVLIPRSSANCAPPMPVRYARVIE</sequence>
<dbReference type="RefSeq" id="WP_130274220.1">
    <property type="nucleotide sequence ID" value="NZ_SGXG01000001.1"/>
</dbReference>
<keyword evidence="2" id="KW-1185">Reference proteome</keyword>